<dbReference type="RefSeq" id="WP_186947146.1">
    <property type="nucleotide sequence ID" value="NZ_JACOGF010000004.1"/>
</dbReference>
<dbReference type="Proteomes" id="UP000650424">
    <property type="component" value="Unassembled WGS sequence"/>
</dbReference>
<evidence type="ECO:0000313" key="2">
    <source>
        <dbReference type="EMBL" id="MBC3917918.1"/>
    </source>
</evidence>
<accession>A0ABR6ZQW5</accession>
<dbReference type="SUPFAM" id="SSF56784">
    <property type="entry name" value="HAD-like"/>
    <property type="match status" value="1"/>
</dbReference>
<name>A0ABR6ZQW5_9BURK</name>
<dbReference type="InterPro" id="IPR036412">
    <property type="entry name" value="HAD-like_sf"/>
</dbReference>
<reference evidence="2 3" key="1">
    <citation type="submission" date="2020-08" db="EMBL/GenBank/DDBJ databases">
        <title>Novel species isolated from subtropical streams in China.</title>
        <authorList>
            <person name="Lu H."/>
        </authorList>
    </citation>
    <scope>NUCLEOTIDE SEQUENCE [LARGE SCALE GENOMIC DNA]</scope>
    <source>
        <strain evidence="2 3">CY18W</strain>
    </source>
</reference>
<dbReference type="InterPro" id="IPR004274">
    <property type="entry name" value="FCP1_dom"/>
</dbReference>
<sequence length="145" mass="16669">MKKIPTVLALDLEGTLISNAMSQIPRPGLHDFLNRCALLFPRIVMFTTVEEDQFRQIARLLVAESVVPDWFLDIEYVNWQGETKNLEFVPAALVSDIVLVDDFEKYLHPGQEAQWMQIDFFDYPYPDDDTGLSSMLQKLEMLVAS</sequence>
<feature type="domain" description="FCP1 homology" evidence="1">
    <location>
        <begin position="7"/>
        <end position="141"/>
    </location>
</feature>
<keyword evidence="3" id="KW-1185">Reference proteome</keyword>
<protein>
    <recommendedName>
        <fullName evidence="1">FCP1 homology domain-containing protein</fullName>
    </recommendedName>
</protein>
<dbReference type="Pfam" id="PF03031">
    <property type="entry name" value="NIF"/>
    <property type="match status" value="1"/>
</dbReference>
<gene>
    <name evidence="2" type="ORF">H8L32_10570</name>
</gene>
<organism evidence="2 3">
    <name type="scientific">Undibacterium hunanense</name>
    <dbReference type="NCBI Taxonomy" id="2762292"/>
    <lineage>
        <taxon>Bacteria</taxon>
        <taxon>Pseudomonadati</taxon>
        <taxon>Pseudomonadota</taxon>
        <taxon>Betaproteobacteria</taxon>
        <taxon>Burkholderiales</taxon>
        <taxon>Oxalobacteraceae</taxon>
        <taxon>Undibacterium</taxon>
    </lineage>
</organism>
<comment type="caution">
    <text evidence="2">The sequence shown here is derived from an EMBL/GenBank/DDBJ whole genome shotgun (WGS) entry which is preliminary data.</text>
</comment>
<proteinExistence type="predicted"/>
<dbReference type="InterPro" id="IPR023214">
    <property type="entry name" value="HAD_sf"/>
</dbReference>
<evidence type="ECO:0000313" key="3">
    <source>
        <dbReference type="Proteomes" id="UP000650424"/>
    </source>
</evidence>
<dbReference type="EMBL" id="JACOGF010000004">
    <property type="protein sequence ID" value="MBC3917918.1"/>
    <property type="molecule type" value="Genomic_DNA"/>
</dbReference>
<dbReference type="Gene3D" id="3.40.50.1000">
    <property type="entry name" value="HAD superfamily/HAD-like"/>
    <property type="match status" value="1"/>
</dbReference>
<evidence type="ECO:0000259" key="1">
    <source>
        <dbReference type="Pfam" id="PF03031"/>
    </source>
</evidence>